<protein>
    <submittedName>
        <fullName evidence="5">Lrp/AsnC family transcriptional regulator</fullName>
    </submittedName>
</protein>
<keyword evidence="2" id="KW-0238">DNA-binding</keyword>
<feature type="domain" description="HTH asnC-type" evidence="4">
    <location>
        <begin position="6"/>
        <end position="66"/>
    </location>
</feature>
<dbReference type="InterPro" id="IPR011008">
    <property type="entry name" value="Dimeric_a/b-barrel"/>
</dbReference>
<dbReference type="PANTHER" id="PTHR30154:SF34">
    <property type="entry name" value="TRANSCRIPTIONAL REGULATOR AZLB"/>
    <property type="match status" value="1"/>
</dbReference>
<dbReference type="EMBL" id="JBIAHM010000007">
    <property type="protein sequence ID" value="MFE9601059.1"/>
    <property type="molecule type" value="Genomic_DNA"/>
</dbReference>
<dbReference type="Gene3D" id="1.10.10.10">
    <property type="entry name" value="Winged helix-like DNA-binding domain superfamily/Winged helix DNA-binding domain"/>
    <property type="match status" value="2"/>
</dbReference>
<dbReference type="Pfam" id="PF13404">
    <property type="entry name" value="HTH_AsnC-type"/>
    <property type="match status" value="2"/>
</dbReference>
<dbReference type="Proteomes" id="UP001601303">
    <property type="component" value="Unassembled WGS sequence"/>
</dbReference>
<feature type="domain" description="HTH asnC-type" evidence="4">
    <location>
        <begin position="181"/>
        <end position="237"/>
    </location>
</feature>
<evidence type="ECO:0000256" key="2">
    <source>
        <dbReference type="ARBA" id="ARBA00023125"/>
    </source>
</evidence>
<dbReference type="SMART" id="SM00344">
    <property type="entry name" value="HTH_ASNC"/>
    <property type="match status" value="1"/>
</dbReference>
<organism evidence="5 6">
    <name type="scientific">Streptomyces hokutonensis</name>
    <dbReference type="NCBI Taxonomy" id="1306990"/>
    <lineage>
        <taxon>Bacteria</taxon>
        <taxon>Bacillati</taxon>
        <taxon>Actinomycetota</taxon>
        <taxon>Actinomycetes</taxon>
        <taxon>Kitasatosporales</taxon>
        <taxon>Streptomycetaceae</taxon>
        <taxon>Streptomyces</taxon>
    </lineage>
</organism>
<accession>A0ABW6M4K5</accession>
<dbReference type="PANTHER" id="PTHR30154">
    <property type="entry name" value="LEUCINE-RESPONSIVE REGULATORY PROTEIN"/>
    <property type="match status" value="1"/>
</dbReference>
<proteinExistence type="predicted"/>
<dbReference type="Pfam" id="PF01037">
    <property type="entry name" value="AsnC_trans_reg"/>
    <property type="match status" value="1"/>
</dbReference>
<keyword evidence="1" id="KW-0805">Transcription regulation</keyword>
<dbReference type="InterPro" id="IPR036390">
    <property type="entry name" value="WH_DNA-bd_sf"/>
</dbReference>
<keyword evidence="3" id="KW-0804">Transcription</keyword>
<dbReference type="InterPro" id="IPR019888">
    <property type="entry name" value="Tscrpt_reg_AsnC-like"/>
</dbReference>
<evidence type="ECO:0000313" key="6">
    <source>
        <dbReference type="Proteomes" id="UP001601303"/>
    </source>
</evidence>
<sequence>MESDTLDPLDMQLLTALEINGRASFSRLGAVLGASDQTIARRYRRLTADAGLRVVAIRDAERLGQDQWMLRLRCAPDNALNIADALAKRPDTAWIGLASGGTEIVCLTRPRTPGDYDDLLLGKLPRTPSVLDIRAHQMLHRYYGGPTGWLRRFRVLGDDQIAALLPEPAPTPGPARIEPDDEALIAVLERDGRATYPELQRAAGRSESAVKRRLAALIGSGAVYIDIEYDSEVFGYARAAVLWITATPAALHSVGEALATHDQIAYASATAGPSNIVVTAVVKDTAGLYDYLSGPLGQLDGVRHVEASPFLRRVKQLTYRTLPLNSPATRAPSK</sequence>
<dbReference type="PROSITE" id="PS50956">
    <property type="entry name" value="HTH_ASNC_2"/>
    <property type="match status" value="2"/>
</dbReference>
<evidence type="ECO:0000313" key="5">
    <source>
        <dbReference type="EMBL" id="MFE9601059.1"/>
    </source>
</evidence>
<dbReference type="RefSeq" id="WP_388108354.1">
    <property type="nucleotide sequence ID" value="NZ_JBIAHM010000007.1"/>
</dbReference>
<dbReference type="SUPFAM" id="SSF46785">
    <property type="entry name" value="Winged helix' DNA-binding domain"/>
    <property type="match status" value="2"/>
</dbReference>
<gene>
    <name evidence="5" type="ORF">ACFYNQ_21135</name>
</gene>
<dbReference type="PRINTS" id="PR00033">
    <property type="entry name" value="HTHASNC"/>
</dbReference>
<dbReference type="InterPro" id="IPR019887">
    <property type="entry name" value="Tscrpt_reg_AsnC/Lrp_C"/>
</dbReference>
<evidence type="ECO:0000259" key="4">
    <source>
        <dbReference type="PROSITE" id="PS50956"/>
    </source>
</evidence>
<dbReference type="SUPFAM" id="SSF54909">
    <property type="entry name" value="Dimeric alpha+beta barrel"/>
    <property type="match status" value="1"/>
</dbReference>
<keyword evidence="6" id="KW-1185">Reference proteome</keyword>
<evidence type="ECO:0000256" key="1">
    <source>
        <dbReference type="ARBA" id="ARBA00023015"/>
    </source>
</evidence>
<evidence type="ECO:0000256" key="3">
    <source>
        <dbReference type="ARBA" id="ARBA00023163"/>
    </source>
</evidence>
<dbReference type="InterPro" id="IPR036388">
    <property type="entry name" value="WH-like_DNA-bd_sf"/>
</dbReference>
<reference evidence="5 6" key="1">
    <citation type="submission" date="2024-10" db="EMBL/GenBank/DDBJ databases">
        <title>The Natural Products Discovery Center: Release of the First 8490 Sequenced Strains for Exploring Actinobacteria Biosynthetic Diversity.</title>
        <authorList>
            <person name="Kalkreuter E."/>
            <person name="Kautsar S.A."/>
            <person name="Yang D."/>
            <person name="Bader C.D."/>
            <person name="Teijaro C.N."/>
            <person name="Fluegel L."/>
            <person name="Davis C.M."/>
            <person name="Simpson J.R."/>
            <person name="Lauterbach L."/>
            <person name="Steele A.D."/>
            <person name="Gui C."/>
            <person name="Meng S."/>
            <person name="Li G."/>
            <person name="Viehrig K."/>
            <person name="Ye F."/>
            <person name="Su P."/>
            <person name="Kiefer A.F."/>
            <person name="Nichols A."/>
            <person name="Cepeda A.J."/>
            <person name="Yan W."/>
            <person name="Fan B."/>
            <person name="Jiang Y."/>
            <person name="Adhikari A."/>
            <person name="Zheng C.-J."/>
            <person name="Schuster L."/>
            <person name="Cowan T.M."/>
            <person name="Smanski M.J."/>
            <person name="Chevrette M.G."/>
            <person name="De Carvalho L.P.S."/>
            <person name="Shen B."/>
        </authorList>
    </citation>
    <scope>NUCLEOTIDE SEQUENCE [LARGE SCALE GENOMIC DNA]</scope>
    <source>
        <strain evidence="5 6">NPDC006488</strain>
    </source>
</reference>
<name>A0ABW6M4K5_9ACTN</name>
<comment type="caution">
    <text evidence="5">The sequence shown here is derived from an EMBL/GenBank/DDBJ whole genome shotgun (WGS) entry which is preliminary data.</text>
</comment>
<dbReference type="InterPro" id="IPR000485">
    <property type="entry name" value="AsnC-type_HTH_dom"/>
</dbReference>
<dbReference type="Gene3D" id="3.30.70.920">
    <property type="match status" value="1"/>
</dbReference>